<dbReference type="PANTHER" id="PTHR30487">
    <property type="entry name" value="TYPE 4 PREPILIN-LIKE PROTEINS LEADER PEPTIDE-PROCESSING ENZYME"/>
    <property type="match status" value="1"/>
</dbReference>
<feature type="transmembrane region" description="Helical" evidence="2">
    <location>
        <begin position="89"/>
        <end position="111"/>
    </location>
</feature>
<dbReference type="EMBL" id="CP130318">
    <property type="protein sequence ID" value="WNQ09128.1"/>
    <property type="molecule type" value="Genomic_DNA"/>
</dbReference>
<dbReference type="GO" id="GO:0004190">
    <property type="term" value="F:aspartic-type endopeptidase activity"/>
    <property type="evidence" value="ECO:0007669"/>
    <property type="project" value="InterPro"/>
</dbReference>
<dbReference type="Gene3D" id="1.20.120.1220">
    <property type="match status" value="1"/>
</dbReference>
<dbReference type="KEGG" id="paun:MJA45_15890"/>
<keyword evidence="2" id="KW-1133">Transmembrane helix</keyword>
<keyword evidence="5" id="KW-1185">Reference proteome</keyword>
<dbReference type="Pfam" id="PF01478">
    <property type="entry name" value="Peptidase_A24"/>
    <property type="match status" value="1"/>
</dbReference>
<dbReference type="RefSeq" id="WP_315602896.1">
    <property type="nucleotide sequence ID" value="NZ_CP130318.1"/>
</dbReference>
<evidence type="ECO:0000259" key="3">
    <source>
        <dbReference type="Pfam" id="PF01478"/>
    </source>
</evidence>
<dbReference type="InterPro" id="IPR000045">
    <property type="entry name" value="Prepilin_IV_endopep_pep"/>
</dbReference>
<reference evidence="4 5" key="1">
    <citation type="submission" date="2022-02" db="EMBL/GenBank/DDBJ databases">
        <title>Paenibacillus sp. MBLB1776 Whole Genome Shotgun Sequencing.</title>
        <authorList>
            <person name="Hwang C.Y."/>
            <person name="Cho E.-S."/>
            <person name="Seo M.-J."/>
        </authorList>
    </citation>
    <scope>NUCLEOTIDE SEQUENCE [LARGE SCALE GENOMIC DNA]</scope>
    <source>
        <strain evidence="4 5">MBLB1776</strain>
    </source>
</reference>
<proteinExistence type="inferred from homology"/>
<dbReference type="EC" id="3.4.23.-" evidence="4"/>
<keyword evidence="4" id="KW-0378">Hydrolase</keyword>
<evidence type="ECO:0000313" key="4">
    <source>
        <dbReference type="EMBL" id="WNQ09128.1"/>
    </source>
</evidence>
<dbReference type="AlphaFoldDB" id="A0AA96L9Q1"/>
<dbReference type="GO" id="GO:0006465">
    <property type="term" value="P:signal peptide processing"/>
    <property type="evidence" value="ECO:0007669"/>
    <property type="project" value="TreeGrafter"/>
</dbReference>
<accession>A0AA96L9Q1</accession>
<dbReference type="GO" id="GO:0005886">
    <property type="term" value="C:plasma membrane"/>
    <property type="evidence" value="ECO:0007669"/>
    <property type="project" value="TreeGrafter"/>
</dbReference>
<dbReference type="PANTHER" id="PTHR30487:SF0">
    <property type="entry name" value="PREPILIN LEADER PEPTIDASE_N-METHYLTRANSFERASE-RELATED"/>
    <property type="match status" value="1"/>
</dbReference>
<comment type="similarity">
    <text evidence="1">Belongs to the peptidase A24 family.</text>
</comment>
<feature type="domain" description="Prepilin type IV endopeptidase peptidase" evidence="3">
    <location>
        <begin position="6"/>
        <end position="107"/>
    </location>
</feature>
<feature type="transmembrane region" description="Helical" evidence="2">
    <location>
        <begin position="49"/>
        <end position="69"/>
    </location>
</feature>
<evidence type="ECO:0000256" key="2">
    <source>
        <dbReference type="SAM" id="Phobius"/>
    </source>
</evidence>
<name>A0AA96L9Q1_9BACL</name>
<organism evidence="4 5">
    <name type="scientific">Paenibacillus aurantius</name>
    <dbReference type="NCBI Taxonomy" id="2918900"/>
    <lineage>
        <taxon>Bacteria</taxon>
        <taxon>Bacillati</taxon>
        <taxon>Bacillota</taxon>
        <taxon>Bacilli</taxon>
        <taxon>Bacillales</taxon>
        <taxon>Paenibacillaceae</taxon>
        <taxon>Paenibacillus</taxon>
    </lineage>
</organism>
<gene>
    <name evidence="4" type="ORF">MJA45_15890</name>
</gene>
<dbReference type="Proteomes" id="UP001305702">
    <property type="component" value="Chromosome"/>
</dbReference>
<keyword evidence="2" id="KW-0472">Membrane</keyword>
<evidence type="ECO:0000313" key="5">
    <source>
        <dbReference type="Proteomes" id="UP001305702"/>
    </source>
</evidence>
<keyword evidence="2" id="KW-0812">Transmembrane</keyword>
<sequence length="169" mass="18137">MLEWGMAAMLLAAFYTDIRYCKIPNWLCAAGILAGGSFQAVFGGVQGTLQAAAGMAAGLAVMLLLYLPGAIGAGDVKLFAALGAFSGPAFVMQCAVYSILYAGVIGVGILLRRKLVKEKVWLAYSGLLSLRMGGEEHRFYPESRQEMIRFPFMYAVVPAVLTICLEKLV</sequence>
<feature type="transmembrane region" description="Helical" evidence="2">
    <location>
        <begin position="23"/>
        <end position="42"/>
    </location>
</feature>
<protein>
    <submittedName>
        <fullName evidence="4">A24 family peptidase</fullName>
        <ecNumber evidence="4">3.4.23.-</ecNumber>
    </submittedName>
</protein>
<evidence type="ECO:0000256" key="1">
    <source>
        <dbReference type="ARBA" id="ARBA00005801"/>
    </source>
</evidence>
<dbReference type="InterPro" id="IPR050882">
    <property type="entry name" value="Prepilin_peptidase/N-MTase"/>
</dbReference>